<evidence type="ECO:0000256" key="10">
    <source>
        <dbReference type="RuleBase" id="RU004481"/>
    </source>
</evidence>
<dbReference type="PRINTS" id="PR00326">
    <property type="entry name" value="GTP1OBG"/>
</dbReference>
<dbReference type="Proteomes" id="UP001225316">
    <property type="component" value="Unassembled WGS sequence"/>
</dbReference>
<evidence type="ECO:0000256" key="2">
    <source>
        <dbReference type="ARBA" id="ARBA00020953"/>
    </source>
</evidence>
<keyword evidence="5 8" id="KW-0547">Nucleotide-binding</keyword>
<feature type="compositionally biased region" description="Basic and acidic residues" evidence="11">
    <location>
        <begin position="461"/>
        <end position="474"/>
    </location>
</feature>
<dbReference type="NCBIfam" id="TIGR00231">
    <property type="entry name" value="small_GTP"/>
    <property type="match status" value="2"/>
</dbReference>
<dbReference type="GO" id="GO:0016787">
    <property type="term" value="F:hydrolase activity"/>
    <property type="evidence" value="ECO:0007669"/>
    <property type="project" value="UniProtKB-KW"/>
</dbReference>
<evidence type="ECO:0000256" key="9">
    <source>
        <dbReference type="PROSITE-ProRule" id="PRU01049"/>
    </source>
</evidence>
<comment type="function">
    <text evidence="8 10">GTPase that plays an essential role in the late steps of ribosome biogenesis.</text>
</comment>
<keyword evidence="6 8" id="KW-0342">GTP-binding</keyword>
<dbReference type="PIRSF" id="PIRSF006485">
    <property type="entry name" value="GTP-binding_EngA"/>
    <property type="match status" value="1"/>
</dbReference>
<evidence type="ECO:0000256" key="8">
    <source>
        <dbReference type="HAMAP-Rule" id="MF_00195"/>
    </source>
</evidence>
<accession>A0ABU1B0J0</accession>
<dbReference type="Pfam" id="PF14714">
    <property type="entry name" value="KH_dom-like"/>
    <property type="match status" value="1"/>
</dbReference>
<dbReference type="PANTHER" id="PTHR43834:SF6">
    <property type="entry name" value="GTPASE DER"/>
    <property type="match status" value="1"/>
</dbReference>
<evidence type="ECO:0000256" key="5">
    <source>
        <dbReference type="ARBA" id="ARBA00022741"/>
    </source>
</evidence>
<sequence length="524" mass="58706">MIDPSRTVALVGRPNVGKSRLFNRLCGKRMSIVHDMPGVTRDLISTEVRDDYVLLDTGGIGMELDMTPKKISVAAEEQVEFAIQAASIILFVVDIREGITSLDEIVAQKLRRYGKQVVLVTNKVDLEEHESAADEFIRLGLGEPLLVSAEHGRGITELEAVIDEKLGPKPEGSGADQSERIRISLLGRPNVGKSSIGNRLLKSTRLIVSDVPGTTRDSVELDLDYQHKDGELLKFRLADTAGLRMKRKVDSPVEYFSSVRTQAAMERSDVVFLVIDAVDGVTKQDQALAGEVLDAGRALVIVVNKWDLIIDRWTHDPIEGFKNLKHFLKSYEESLRKEMFFLPNPPVLFVSAATGFEIESMLNAAASIQATLDMKLSTGKLNSVIQELFEARAPKIVGTKRFKVFYAVQTGSRPLRIRFFCNRIERLDPSYRRYLEKAIIHEFRLNGCPVRFDLVGKERRYEEGEGEHAPRHNDTLQNKARLKKMGPDAAKLDTKHPERRKRITQSKAAHNASEGKGGKGRKKR</sequence>
<keyword evidence="4 10" id="KW-0677">Repeat</keyword>
<feature type="binding site" evidence="8">
    <location>
        <begin position="187"/>
        <end position="194"/>
    </location>
    <ligand>
        <name>GTP</name>
        <dbReference type="ChEBI" id="CHEBI:37565"/>
        <label>2</label>
    </ligand>
</feature>
<evidence type="ECO:0000256" key="6">
    <source>
        <dbReference type="ARBA" id="ARBA00023134"/>
    </source>
</evidence>
<evidence type="ECO:0000313" key="13">
    <source>
        <dbReference type="EMBL" id="MDQ8208747.1"/>
    </source>
</evidence>
<dbReference type="CDD" id="cd01895">
    <property type="entry name" value="EngA2"/>
    <property type="match status" value="1"/>
</dbReference>
<dbReference type="Gene3D" id="3.30.300.20">
    <property type="match status" value="1"/>
</dbReference>
<gene>
    <name evidence="8 13" type="primary">der</name>
    <name evidence="13" type="ORF">QEH52_14565</name>
</gene>
<comment type="subunit">
    <text evidence="8">Associates with the 50S ribosomal subunit.</text>
</comment>
<keyword evidence="13" id="KW-0378">Hydrolase</keyword>
<dbReference type="SUPFAM" id="SSF82653">
    <property type="entry name" value="Probable GTPase Der, C-terminal domain"/>
    <property type="match status" value="1"/>
</dbReference>
<protein>
    <recommendedName>
        <fullName evidence="2 8">GTPase Der</fullName>
    </recommendedName>
    <alternativeName>
        <fullName evidence="7 8">GTP-binding protein EngA</fullName>
    </alternativeName>
</protein>
<evidence type="ECO:0000256" key="4">
    <source>
        <dbReference type="ARBA" id="ARBA00022737"/>
    </source>
</evidence>
<evidence type="ECO:0000256" key="11">
    <source>
        <dbReference type="SAM" id="MobiDB-lite"/>
    </source>
</evidence>
<feature type="binding site" evidence="8">
    <location>
        <begin position="239"/>
        <end position="243"/>
    </location>
    <ligand>
        <name>GTP</name>
        <dbReference type="ChEBI" id="CHEBI:37565"/>
        <label>2</label>
    </ligand>
</feature>
<evidence type="ECO:0000256" key="1">
    <source>
        <dbReference type="ARBA" id="ARBA00008279"/>
    </source>
</evidence>
<dbReference type="PANTHER" id="PTHR43834">
    <property type="entry name" value="GTPASE DER"/>
    <property type="match status" value="1"/>
</dbReference>
<dbReference type="InterPro" id="IPR031166">
    <property type="entry name" value="G_ENGA"/>
</dbReference>
<evidence type="ECO:0000256" key="7">
    <source>
        <dbReference type="ARBA" id="ARBA00032345"/>
    </source>
</evidence>
<feature type="region of interest" description="Disordered" evidence="11">
    <location>
        <begin position="461"/>
        <end position="524"/>
    </location>
</feature>
<dbReference type="EMBL" id="JARXHW010000039">
    <property type="protein sequence ID" value="MDQ8208747.1"/>
    <property type="molecule type" value="Genomic_DNA"/>
</dbReference>
<organism evidence="13 14">
    <name type="scientific">Thalassobacterium maritimum</name>
    <dbReference type="NCBI Taxonomy" id="3041265"/>
    <lineage>
        <taxon>Bacteria</taxon>
        <taxon>Pseudomonadati</taxon>
        <taxon>Verrucomicrobiota</taxon>
        <taxon>Opitutia</taxon>
        <taxon>Puniceicoccales</taxon>
        <taxon>Coraliomargaritaceae</taxon>
        <taxon>Thalassobacterium</taxon>
    </lineage>
</organism>
<evidence type="ECO:0000313" key="14">
    <source>
        <dbReference type="Proteomes" id="UP001225316"/>
    </source>
</evidence>
<dbReference type="NCBIfam" id="TIGR03594">
    <property type="entry name" value="GTPase_EngA"/>
    <property type="match status" value="1"/>
</dbReference>
<feature type="domain" description="EngA-type G" evidence="12">
    <location>
        <begin position="181"/>
        <end position="373"/>
    </location>
</feature>
<dbReference type="SUPFAM" id="SSF52540">
    <property type="entry name" value="P-loop containing nucleoside triphosphate hydrolases"/>
    <property type="match status" value="2"/>
</dbReference>
<evidence type="ECO:0000256" key="3">
    <source>
        <dbReference type="ARBA" id="ARBA00022517"/>
    </source>
</evidence>
<dbReference type="InterPro" id="IPR027417">
    <property type="entry name" value="P-loop_NTPase"/>
</dbReference>
<keyword evidence="14" id="KW-1185">Reference proteome</keyword>
<reference evidence="13 14" key="1">
    <citation type="submission" date="2023-04" db="EMBL/GenBank/DDBJ databases">
        <title>A novel bacteria isolated from coastal sediment.</title>
        <authorList>
            <person name="Liu X.-J."/>
            <person name="Du Z.-J."/>
        </authorList>
    </citation>
    <scope>NUCLEOTIDE SEQUENCE [LARGE SCALE GENOMIC DNA]</scope>
    <source>
        <strain evidence="13 14">SDUM461003</strain>
    </source>
</reference>
<feature type="binding site" evidence="8">
    <location>
        <begin position="56"/>
        <end position="60"/>
    </location>
    <ligand>
        <name>GTP</name>
        <dbReference type="ChEBI" id="CHEBI:37565"/>
        <label>1</label>
    </ligand>
</feature>
<dbReference type="HAMAP" id="MF_00195">
    <property type="entry name" value="GTPase_Der"/>
    <property type="match status" value="1"/>
</dbReference>
<dbReference type="InterPro" id="IPR032859">
    <property type="entry name" value="KH_dom-like"/>
</dbReference>
<evidence type="ECO:0000259" key="12">
    <source>
        <dbReference type="PROSITE" id="PS51712"/>
    </source>
</evidence>
<dbReference type="InterPro" id="IPR015946">
    <property type="entry name" value="KH_dom-like_a/b"/>
</dbReference>
<dbReference type="InterPro" id="IPR016484">
    <property type="entry name" value="GTPase_Der"/>
</dbReference>
<proteinExistence type="inferred from homology"/>
<comment type="similarity">
    <text evidence="1 8 9 10">Belongs to the TRAFAC class TrmE-Era-EngA-EngB-Septin-like GTPase superfamily. EngA (Der) GTPase family.</text>
</comment>
<dbReference type="PROSITE" id="PS51712">
    <property type="entry name" value="G_ENGA"/>
    <property type="match status" value="1"/>
</dbReference>
<dbReference type="InterPro" id="IPR005225">
    <property type="entry name" value="Small_GTP-bd"/>
</dbReference>
<dbReference type="Gene3D" id="3.40.50.300">
    <property type="entry name" value="P-loop containing nucleotide triphosphate hydrolases"/>
    <property type="match status" value="2"/>
</dbReference>
<name>A0ABU1B0J0_9BACT</name>
<feature type="binding site" evidence="8">
    <location>
        <begin position="304"/>
        <end position="307"/>
    </location>
    <ligand>
        <name>GTP</name>
        <dbReference type="ChEBI" id="CHEBI:37565"/>
        <label>2</label>
    </ligand>
</feature>
<dbReference type="InterPro" id="IPR006073">
    <property type="entry name" value="GTP-bd"/>
</dbReference>
<dbReference type="CDD" id="cd01894">
    <property type="entry name" value="EngA1"/>
    <property type="match status" value="1"/>
</dbReference>
<keyword evidence="3 8" id="KW-0690">Ribosome biogenesis</keyword>
<dbReference type="RefSeq" id="WP_308951412.1">
    <property type="nucleotide sequence ID" value="NZ_JARXHW010000039.1"/>
</dbReference>
<feature type="binding site" evidence="8">
    <location>
        <begin position="122"/>
        <end position="125"/>
    </location>
    <ligand>
        <name>GTP</name>
        <dbReference type="ChEBI" id="CHEBI:37565"/>
        <label>1</label>
    </ligand>
</feature>
<comment type="caution">
    <text evidence="13">The sequence shown here is derived from an EMBL/GenBank/DDBJ whole genome shotgun (WGS) entry which is preliminary data.</text>
</comment>
<dbReference type="Pfam" id="PF01926">
    <property type="entry name" value="MMR_HSR1"/>
    <property type="match status" value="2"/>
</dbReference>
<feature type="binding site" evidence="8">
    <location>
        <begin position="12"/>
        <end position="19"/>
    </location>
    <ligand>
        <name>GTP</name>
        <dbReference type="ChEBI" id="CHEBI:37565"/>
        <label>1</label>
    </ligand>
</feature>